<evidence type="ECO:0008006" key="4">
    <source>
        <dbReference type="Google" id="ProtNLM"/>
    </source>
</evidence>
<evidence type="ECO:0000313" key="3">
    <source>
        <dbReference type="Proteomes" id="UP000288405"/>
    </source>
</evidence>
<comment type="caution">
    <text evidence="2">The sequence shown here is derived from an EMBL/GenBank/DDBJ whole genome shotgun (WGS) entry which is preliminary data.</text>
</comment>
<feature type="transmembrane region" description="Helical" evidence="1">
    <location>
        <begin position="34"/>
        <end position="60"/>
    </location>
</feature>
<dbReference type="Pfam" id="PF11750">
    <property type="entry name" value="DUF3307"/>
    <property type="match status" value="1"/>
</dbReference>
<dbReference type="RefSeq" id="WP_126776537.1">
    <property type="nucleotide sequence ID" value="NZ_PIPM01000003.1"/>
</dbReference>
<feature type="transmembrane region" description="Helical" evidence="1">
    <location>
        <begin position="93"/>
        <end position="115"/>
    </location>
</feature>
<keyword evidence="1" id="KW-0472">Membrane</keyword>
<dbReference type="InterPro" id="IPR021737">
    <property type="entry name" value="Phage_phiKZ_Orf197"/>
</dbReference>
<keyword evidence="3" id="KW-1185">Reference proteome</keyword>
<dbReference type="AlphaFoldDB" id="A0A432WNV5"/>
<protein>
    <recommendedName>
        <fullName evidence="4">DUF3307 domain-containing protein</fullName>
    </recommendedName>
</protein>
<organism evidence="2 3">
    <name type="scientific">Aliidiomarina sanyensis</name>
    <dbReference type="NCBI Taxonomy" id="1249555"/>
    <lineage>
        <taxon>Bacteria</taxon>
        <taxon>Pseudomonadati</taxon>
        <taxon>Pseudomonadota</taxon>
        <taxon>Gammaproteobacteria</taxon>
        <taxon>Alteromonadales</taxon>
        <taxon>Idiomarinaceae</taxon>
        <taxon>Aliidiomarina</taxon>
    </lineage>
</organism>
<sequence>MIDVMPFLLLLLCHVFGDFYLQTEKLVAAKNRQLRAALFAHIAHASVHGLLVFGVLFLAYGWMPSLAAISGIVWLTHFLIDVIKVSSPSKRPLLAFTLAQCAHIAILIAIALYIIDVPTFQLSSDWKHPNVLNGLVYLLAFLLILKPASVVVRLVLESMHSGSPAAEMTLPQGGQILGYLERLIILILIVLNQFAAIGFVIAAKSVLRFSDLNRLRDGSDESKQNALYLTEYVLVGTFTSFLYVLVVGLLVRGFV</sequence>
<dbReference type="EMBL" id="PIPM01000003">
    <property type="protein sequence ID" value="RUO35418.1"/>
    <property type="molecule type" value="Genomic_DNA"/>
</dbReference>
<evidence type="ECO:0000313" key="2">
    <source>
        <dbReference type="EMBL" id="RUO35418.1"/>
    </source>
</evidence>
<evidence type="ECO:0000256" key="1">
    <source>
        <dbReference type="SAM" id="Phobius"/>
    </source>
</evidence>
<accession>A0A432WNV5</accession>
<reference evidence="2 3" key="1">
    <citation type="journal article" date="2011" name="Front. Microbiol.">
        <title>Genomic signatures of strain selection and enhancement in Bacillus atrophaeus var. globigii, a historical biowarfare simulant.</title>
        <authorList>
            <person name="Gibbons H.S."/>
            <person name="Broomall S.M."/>
            <person name="McNew L.A."/>
            <person name="Daligault H."/>
            <person name="Chapman C."/>
            <person name="Bruce D."/>
            <person name="Karavis M."/>
            <person name="Krepps M."/>
            <person name="McGregor P.A."/>
            <person name="Hong C."/>
            <person name="Park K.H."/>
            <person name="Akmal A."/>
            <person name="Feldman A."/>
            <person name="Lin J.S."/>
            <person name="Chang W.E."/>
            <person name="Higgs B.W."/>
            <person name="Demirev P."/>
            <person name="Lindquist J."/>
            <person name="Liem A."/>
            <person name="Fochler E."/>
            <person name="Read T.D."/>
            <person name="Tapia R."/>
            <person name="Johnson S."/>
            <person name="Bishop-Lilly K.A."/>
            <person name="Detter C."/>
            <person name="Han C."/>
            <person name="Sozhamannan S."/>
            <person name="Rosenzweig C.N."/>
            <person name="Skowronski E.W."/>
        </authorList>
    </citation>
    <scope>NUCLEOTIDE SEQUENCE [LARGE SCALE GENOMIC DNA]</scope>
    <source>
        <strain evidence="2 3">GYP-17</strain>
    </source>
</reference>
<keyword evidence="1" id="KW-1133">Transmembrane helix</keyword>
<feature type="transmembrane region" description="Helical" evidence="1">
    <location>
        <begin position="227"/>
        <end position="251"/>
    </location>
</feature>
<feature type="transmembrane region" description="Helical" evidence="1">
    <location>
        <begin position="6"/>
        <end position="22"/>
    </location>
</feature>
<name>A0A432WNV5_9GAMM</name>
<keyword evidence="1" id="KW-0812">Transmembrane</keyword>
<proteinExistence type="predicted"/>
<feature type="transmembrane region" description="Helical" evidence="1">
    <location>
        <begin position="183"/>
        <end position="207"/>
    </location>
</feature>
<gene>
    <name evidence="2" type="ORF">CWE11_05250</name>
</gene>
<dbReference type="OrthoDB" id="8536716at2"/>
<dbReference type="Proteomes" id="UP000288405">
    <property type="component" value="Unassembled WGS sequence"/>
</dbReference>
<feature type="transmembrane region" description="Helical" evidence="1">
    <location>
        <begin position="135"/>
        <end position="156"/>
    </location>
</feature>
<feature type="transmembrane region" description="Helical" evidence="1">
    <location>
        <begin position="66"/>
        <end position="86"/>
    </location>
</feature>